<feature type="transmembrane region" description="Helical" evidence="1">
    <location>
        <begin position="285"/>
        <end position="303"/>
    </location>
</feature>
<feature type="transmembrane region" description="Helical" evidence="1">
    <location>
        <begin position="128"/>
        <end position="146"/>
    </location>
</feature>
<feature type="transmembrane region" description="Helical" evidence="1">
    <location>
        <begin position="396"/>
        <end position="414"/>
    </location>
</feature>
<keyword evidence="1" id="KW-1133">Transmembrane helix</keyword>
<dbReference type="RefSeq" id="WP_220304297.1">
    <property type="nucleotide sequence ID" value="NZ_CP080590.1"/>
</dbReference>
<evidence type="ECO:0000313" key="3">
    <source>
        <dbReference type="Proteomes" id="UP000825799"/>
    </source>
</evidence>
<accession>A0ABX8WGE5</accession>
<feature type="transmembrane region" description="Helical" evidence="1">
    <location>
        <begin position="426"/>
        <end position="448"/>
    </location>
</feature>
<proteinExistence type="predicted"/>
<evidence type="ECO:0000256" key="1">
    <source>
        <dbReference type="SAM" id="Phobius"/>
    </source>
</evidence>
<evidence type="ECO:0000313" key="2">
    <source>
        <dbReference type="EMBL" id="QYO75802.1"/>
    </source>
</evidence>
<gene>
    <name evidence="2" type="ORF">K1X15_14345</name>
</gene>
<sequence length="589" mass="63770">MNRIAWNWPQIVLVWAVLAFALSLPTLKTGVPPGVTGDDAMRLVEAIDLFNGQSWFDTTQYRDNAPFGAPMHWSRLIDAPLVALMALARPFAHDMAPYWAAFAWPLLVLLVVVALVSKLAEIVAGPAARLPALVLLTMTLAVYTEFIPGRVDHHNVQIALTLGMIIASLLGRSSVGWALGAGALAATGVAIGTEILPSVAAVLICFALYWAVDPRRNKAHLLAVAASFSLGLCLHLMASKSPWGWLEPACDALSITYVVAGAGFGVAALVATLMMPLLRHPAARVVALSALAAALVLALVWLFPECRYGPYGNLDPDVAKILMPDIGEAQPLWAWADGLRPQTALLITPFLGMATLFLVPLLVPAEQRWRWLVLGGFSLALFAVFCLQIRGFRLLSIALLPGPAWIVVHAQAWFRQRRTLRSAVSVVLAVVAFMGPAHWAFFSLAYAASGPAQSSSVTDHWNACLERSAFAPLAALPRGHLMSFLLIGPQLLLETPHTVVSSGYHRNEAGLRDMVRFFRDGEAEARSVVEERDIDYLVFCRGIPPSQALAGLPDFDGLSWPWLVQLSPPEAPIQIYAVKRDQSAPKLPS</sequence>
<feature type="transmembrane region" description="Helical" evidence="1">
    <location>
        <begin position="219"/>
        <end position="237"/>
    </location>
</feature>
<reference evidence="2 3" key="1">
    <citation type="submission" date="2021-08" db="EMBL/GenBank/DDBJ databases">
        <title>Devosia salina sp. nov., isolated from the South China Sea sediment.</title>
        <authorList>
            <person name="Zhou Z."/>
        </authorList>
    </citation>
    <scope>NUCLEOTIDE SEQUENCE [LARGE SCALE GENOMIC DNA]</scope>
    <source>
        <strain evidence="2 3">SCS-3</strain>
    </source>
</reference>
<feature type="transmembrane region" description="Helical" evidence="1">
    <location>
        <begin position="343"/>
        <end position="364"/>
    </location>
</feature>
<keyword evidence="3" id="KW-1185">Reference proteome</keyword>
<organism evidence="2 3">
    <name type="scientific">Devosia salina</name>
    <dbReference type="NCBI Taxonomy" id="2860336"/>
    <lineage>
        <taxon>Bacteria</taxon>
        <taxon>Pseudomonadati</taxon>
        <taxon>Pseudomonadota</taxon>
        <taxon>Alphaproteobacteria</taxon>
        <taxon>Hyphomicrobiales</taxon>
        <taxon>Devosiaceae</taxon>
        <taxon>Devosia</taxon>
    </lineage>
</organism>
<protein>
    <recommendedName>
        <fullName evidence="4">Glycosyltransferase RgtA/B/C/D-like domain-containing protein</fullName>
    </recommendedName>
</protein>
<keyword evidence="1" id="KW-0472">Membrane</keyword>
<feature type="transmembrane region" description="Helical" evidence="1">
    <location>
        <begin position="371"/>
        <end position="390"/>
    </location>
</feature>
<feature type="transmembrane region" description="Helical" evidence="1">
    <location>
        <begin position="98"/>
        <end position="116"/>
    </location>
</feature>
<keyword evidence="1" id="KW-0812">Transmembrane</keyword>
<dbReference type="Proteomes" id="UP000825799">
    <property type="component" value="Chromosome"/>
</dbReference>
<feature type="transmembrane region" description="Helical" evidence="1">
    <location>
        <begin position="185"/>
        <end position="212"/>
    </location>
</feature>
<name>A0ABX8WGE5_9HYPH</name>
<dbReference type="EMBL" id="CP080590">
    <property type="protein sequence ID" value="QYO75802.1"/>
    <property type="molecule type" value="Genomic_DNA"/>
</dbReference>
<feature type="transmembrane region" description="Helical" evidence="1">
    <location>
        <begin position="257"/>
        <end position="278"/>
    </location>
</feature>
<evidence type="ECO:0008006" key="4">
    <source>
        <dbReference type="Google" id="ProtNLM"/>
    </source>
</evidence>